<gene>
    <name evidence="5" type="primary">thiK</name>
    <name evidence="7" type="ORF">EDC52_103354</name>
</gene>
<dbReference type="AlphaFoldDB" id="A0A4R3Z098"/>
<keyword evidence="4 5" id="KW-0067">ATP-binding</keyword>
<dbReference type="GO" id="GO:0009229">
    <property type="term" value="P:thiamine diphosphate biosynthetic process"/>
    <property type="evidence" value="ECO:0007669"/>
    <property type="project" value="UniProtKB-UniRule"/>
</dbReference>
<dbReference type="GO" id="GO:0019165">
    <property type="term" value="F:thiamine kinase activity"/>
    <property type="evidence" value="ECO:0007669"/>
    <property type="project" value="UniProtKB-UniRule"/>
</dbReference>
<comment type="caution">
    <text evidence="7">The sequence shown here is derived from an EMBL/GenBank/DDBJ whole genome shotgun (WGS) entry which is preliminary data.</text>
</comment>
<dbReference type="EMBL" id="SMCR01000003">
    <property type="protein sequence ID" value="TCV98262.1"/>
    <property type="molecule type" value="Genomic_DNA"/>
</dbReference>
<evidence type="ECO:0000256" key="2">
    <source>
        <dbReference type="ARBA" id="ARBA00022741"/>
    </source>
</evidence>
<evidence type="ECO:0000259" key="6">
    <source>
        <dbReference type="Pfam" id="PF01636"/>
    </source>
</evidence>
<dbReference type="GO" id="GO:0005524">
    <property type="term" value="F:ATP binding"/>
    <property type="evidence" value="ECO:0007669"/>
    <property type="project" value="UniProtKB-KW"/>
</dbReference>
<evidence type="ECO:0000256" key="1">
    <source>
        <dbReference type="ARBA" id="ARBA00022679"/>
    </source>
</evidence>
<dbReference type="InterPro" id="IPR002575">
    <property type="entry name" value="Aminoglycoside_PTrfase"/>
</dbReference>
<dbReference type="Proteomes" id="UP000295719">
    <property type="component" value="Unassembled WGS sequence"/>
</dbReference>
<comment type="function">
    <text evidence="5">Catalyzes the phosphorylation of thiamine to thiamine phosphate.</text>
</comment>
<dbReference type="SUPFAM" id="SSF56112">
    <property type="entry name" value="Protein kinase-like (PK-like)"/>
    <property type="match status" value="1"/>
</dbReference>
<accession>A0A4R3Z098</accession>
<name>A0A4R3Z098_9GAMM</name>
<organism evidence="7 8">
    <name type="scientific">Biostraticola tofi</name>
    <dbReference type="NCBI Taxonomy" id="466109"/>
    <lineage>
        <taxon>Bacteria</taxon>
        <taxon>Pseudomonadati</taxon>
        <taxon>Pseudomonadota</taxon>
        <taxon>Gammaproteobacteria</taxon>
        <taxon>Enterobacterales</taxon>
        <taxon>Bruguierivoracaceae</taxon>
        <taxon>Biostraticola</taxon>
    </lineage>
</organism>
<evidence type="ECO:0000256" key="3">
    <source>
        <dbReference type="ARBA" id="ARBA00022777"/>
    </source>
</evidence>
<sequence>MQRKNNPELQAVVAQLCPDSRPASVTYEPVSGLTGESWRFDTGRLQGLAREASQAKSLLGASRRQEYRILRRLRHCHLAPSAWALTPGWLLVEWIKGRAFSTDEWQNTLADGGLARCLSGLHKMPLLGYPLALPQRLLRWWHYVDPSRRTPAWLKLHKRFTRSTLPRPLLVAPLHMDIHAGNLIIGSYPAQPMHFIDWEYAGDGDIALELAALFRGNDVSRPQQMQFIDDYCQASGLHYTAPQLLRQIARWLPWVDYLMLMWYEVRWQQTGEKAFTELADCLGARMGLRR</sequence>
<evidence type="ECO:0000256" key="4">
    <source>
        <dbReference type="ARBA" id="ARBA00022840"/>
    </source>
</evidence>
<comment type="pathway">
    <text evidence="5">Cofactor biosynthesis; thiamine diphosphate biosynthesis; thiamine phosphate from thiamine: step 1/1.</text>
</comment>
<dbReference type="HAMAP" id="MF_01604">
    <property type="entry name" value="Thiamine_kinase"/>
    <property type="match status" value="1"/>
</dbReference>
<keyword evidence="2 5" id="KW-0547">Nucleotide-binding</keyword>
<keyword evidence="8" id="KW-1185">Reference proteome</keyword>
<comment type="similarity">
    <text evidence="5">Belongs to the thiamine kinase family.</text>
</comment>
<dbReference type="InterPro" id="IPR011009">
    <property type="entry name" value="Kinase-like_dom_sf"/>
</dbReference>
<dbReference type="EC" id="2.7.1.89" evidence="5"/>
<dbReference type="Pfam" id="PF01636">
    <property type="entry name" value="APH"/>
    <property type="match status" value="1"/>
</dbReference>
<keyword evidence="1 5" id="KW-0808">Transferase</keyword>
<comment type="catalytic activity">
    <reaction evidence="5">
        <text>thiamine + ATP = thiamine phosphate + ADP + H(+)</text>
        <dbReference type="Rhea" id="RHEA:12012"/>
        <dbReference type="ChEBI" id="CHEBI:15378"/>
        <dbReference type="ChEBI" id="CHEBI:18385"/>
        <dbReference type="ChEBI" id="CHEBI:30616"/>
        <dbReference type="ChEBI" id="CHEBI:37575"/>
        <dbReference type="ChEBI" id="CHEBI:456216"/>
        <dbReference type="EC" id="2.7.1.89"/>
    </reaction>
</comment>
<proteinExistence type="inferred from homology"/>
<evidence type="ECO:0000313" key="8">
    <source>
        <dbReference type="Proteomes" id="UP000295719"/>
    </source>
</evidence>
<reference evidence="7 8" key="1">
    <citation type="submission" date="2019-03" db="EMBL/GenBank/DDBJ databases">
        <title>Genomic Encyclopedia of Type Strains, Phase IV (KMG-IV): sequencing the most valuable type-strain genomes for metagenomic binning, comparative biology and taxonomic classification.</title>
        <authorList>
            <person name="Goeker M."/>
        </authorList>
    </citation>
    <scope>NUCLEOTIDE SEQUENCE [LARGE SCALE GENOMIC DNA]</scope>
    <source>
        <strain evidence="7 8">DSM 19580</strain>
    </source>
</reference>
<evidence type="ECO:0000313" key="7">
    <source>
        <dbReference type="EMBL" id="TCV98262.1"/>
    </source>
</evidence>
<dbReference type="InterPro" id="IPR014093">
    <property type="entry name" value="Thiamine_kinase"/>
</dbReference>
<dbReference type="GO" id="GO:0006772">
    <property type="term" value="P:thiamine metabolic process"/>
    <property type="evidence" value="ECO:0007669"/>
    <property type="project" value="InterPro"/>
</dbReference>
<protein>
    <recommendedName>
        <fullName evidence="5">Thiamine kinase</fullName>
        <ecNumber evidence="5">2.7.1.89</ecNumber>
    </recommendedName>
</protein>
<dbReference type="UniPathway" id="UPA00060">
    <property type="reaction ID" value="UER00596"/>
</dbReference>
<feature type="domain" description="Aminoglycoside phosphotransferase" evidence="6">
    <location>
        <begin position="62"/>
        <end position="241"/>
    </location>
</feature>
<evidence type="ECO:0000256" key="5">
    <source>
        <dbReference type="HAMAP-Rule" id="MF_01604"/>
    </source>
</evidence>
<dbReference type="Gene3D" id="3.90.1200.10">
    <property type="match status" value="1"/>
</dbReference>
<keyword evidence="3 5" id="KW-0418">Kinase</keyword>